<evidence type="ECO:0000313" key="2">
    <source>
        <dbReference type="Proteomes" id="UP000231426"/>
    </source>
</evidence>
<dbReference type="AlphaFoldDB" id="A0A2M6W5R7"/>
<organism evidence="1 2">
    <name type="scientific">Candidatus Magasanikbacteria bacterium CG10_big_fil_rev_8_21_14_0_10_36_32</name>
    <dbReference type="NCBI Taxonomy" id="1974646"/>
    <lineage>
        <taxon>Bacteria</taxon>
        <taxon>Candidatus Magasanikiibacteriota</taxon>
    </lineage>
</organism>
<accession>A0A2M6W5R7</accession>
<dbReference type="EMBL" id="PFBV01000005">
    <property type="protein sequence ID" value="PIT88126.1"/>
    <property type="molecule type" value="Genomic_DNA"/>
</dbReference>
<gene>
    <name evidence="1" type="ORF">COU29_03895</name>
</gene>
<protein>
    <submittedName>
        <fullName evidence="1">Uncharacterized protein</fullName>
    </submittedName>
</protein>
<reference evidence="2" key="1">
    <citation type="submission" date="2017-09" db="EMBL/GenBank/DDBJ databases">
        <title>Depth-based differentiation of microbial function through sediment-hosted aquifers and enrichment of novel symbionts in the deep terrestrial subsurface.</title>
        <authorList>
            <person name="Probst A.J."/>
            <person name="Ladd B."/>
            <person name="Jarett J.K."/>
            <person name="Geller-Mcgrath D.E."/>
            <person name="Sieber C.M.K."/>
            <person name="Emerson J.B."/>
            <person name="Anantharaman K."/>
            <person name="Thomas B.C."/>
            <person name="Malmstrom R."/>
            <person name="Stieglmeier M."/>
            <person name="Klingl A."/>
            <person name="Woyke T."/>
            <person name="Ryan C.M."/>
            <person name="Banfield J.F."/>
        </authorList>
    </citation>
    <scope>NUCLEOTIDE SEQUENCE [LARGE SCALE GENOMIC DNA]</scope>
</reference>
<name>A0A2M6W5R7_9BACT</name>
<evidence type="ECO:0000313" key="1">
    <source>
        <dbReference type="EMBL" id="PIT88126.1"/>
    </source>
</evidence>
<proteinExistence type="predicted"/>
<comment type="caution">
    <text evidence="1">The sequence shown here is derived from an EMBL/GenBank/DDBJ whole genome shotgun (WGS) entry which is preliminary data.</text>
</comment>
<sequence>MARFIIESRHDFDDPNITAEYHGHIVYYHENYTDDMPNCEGVEYYNDGLESNEIKSDPFETKNGGYITVNFLIRTGSITDEDVTKLYNNIDQSNLL</sequence>
<dbReference type="Proteomes" id="UP000231426">
    <property type="component" value="Unassembled WGS sequence"/>
</dbReference>